<feature type="transmembrane region" description="Helical" evidence="20">
    <location>
        <begin position="278"/>
        <end position="299"/>
    </location>
</feature>
<feature type="compositionally biased region" description="Basic residues" evidence="21">
    <location>
        <begin position="62"/>
        <end position="72"/>
    </location>
</feature>
<dbReference type="PANTHER" id="PTHR21257">
    <property type="entry name" value="DELTA(14)-STEROL REDUCTASE"/>
    <property type="match status" value="1"/>
</dbReference>
<evidence type="ECO:0000256" key="10">
    <source>
        <dbReference type="ARBA" id="ARBA00022989"/>
    </source>
</evidence>
<feature type="domain" description="FAD-binding" evidence="22">
    <location>
        <begin position="578"/>
        <end position="905"/>
    </location>
</feature>
<feature type="compositionally biased region" description="Polar residues" evidence="21">
    <location>
        <begin position="1"/>
        <end position="10"/>
    </location>
</feature>
<comment type="subcellular location">
    <subcellularLocation>
        <location evidence="1">Endoplasmic reticulum membrane</location>
        <topology evidence="1">Multi-pass membrane protein</topology>
    </subcellularLocation>
</comment>
<keyword evidence="14 20" id="KW-0472">Membrane</keyword>
<evidence type="ECO:0000256" key="17">
    <source>
        <dbReference type="ARBA" id="ARBA00029435"/>
    </source>
</evidence>
<dbReference type="EMBL" id="LFJN01000004">
    <property type="protein sequence ID" value="KPI43913.1"/>
    <property type="molecule type" value="Genomic_DNA"/>
</dbReference>
<keyword evidence="13 20" id="KW-0443">Lipid metabolism</keyword>
<feature type="transmembrane region" description="Helical" evidence="20">
    <location>
        <begin position="207"/>
        <end position="226"/>
    </location>
</feature>
<proteinExistence type="inferred from homology"/>
<dbReference type="STRING" id="1664694.A0A0N1H980"/>
<feature type="region of interest" description="Disordered" evidence="21">
    <location>
        <begin position="1"/>
        <end position="108"/>
    </location>
</feature>
<feature type="transmembrane region" description="Helical" evidence="20">
    <location>
        <begin position="332"/>
        <end position="352"/>
    </location>
</feature>
<keyword evidence="24" id="KW-1185">Reference proteome</keyword>
<evidence type="ECO:0000256" key="9">
    <source>
        <dbReference type="ARBA" id="ARBA00022955"/>
    </source>
</evidence>
<evidence type="ECO:0000256" key="20">
    <source>
        <dbReference type="RuleBase" id="RU369120"/>
    </source>
</evidence>
<feature type="transmembrane region" description="Helical" evidence="20">
    <location>
        <begin position="507"/>
        <end position="525"/>
    </location>
</feature>
<dbReference type="InterPro" id="IPR036188">
    <property type="entry name" value="FAD/NAD-bd_sf"/>
</dbReference>
<accession>A0A0N1H980</accession>
<comment type="pathway">
    <text evidence="17 20">Steroid metabolism; ergosterol biosynthesis.</text>
</comment>
<keyword evidence="12 20" id="KW-0756">Sterol biosynthesis</keyword>
<keyword evidence="15 20" id="KW-1207">Sterol metabolism</keyword>
<name>A0A0N1H980_9EURO</name>
<dbReference type="GO" id="GO:0071949">
    <property type="term" value="F:FAD binding"/>
    <property type="evidence" value="ECO:0007669"/>
    <property type="project" value="InterPro"/>
</dbReference>
<evidence type="ECO:0000256" key="3">
    <source>
        <dbReference type="ARBA" id="ARBA00022516"/>
    </source>
</evidence>
<keyword evidence="16 20" id="KW-0753">Steroid metabolism</keyword>
<dbReference type="GeneID" id="28738300"/>
<dbReference type="InterPro" id="IPR018083">
    <property type="entry name" value="Sterol_reductase_CS"/>
</dbReference>
<evidence type="ECO:0000313" key="23">
    <source>
        <dbReference type="EMBL" id="KPI43913.1"/>
    </source>
</evidence>
<keyword evidence="7" id="KW-0274">FAD</keyword>
<keyword evidence="3 20" id="KW-0444">Lipid biosynthesis</keyword>
<feature type="transmembrane region" description="Helical" evidence="20">
    <location>
        <begin position="397"/>
        <end position="421"/>
    </location>
</feature>
<keyword evidence="6" id="KW-0256">Endoplasmic reticulum</keyword>
<dbReference type="PANTHER" id="PTHR21257:SF31">
    <property type="entry name" value="DELTA(24(24(1)))-STEROL REDUCTASE ERG4"/>
    <property type="match status" value="1"/>
</dbReference>
<dbReference type="Pfam" id="PF01494">
    <property type="entry name" value="FAD_binding_3"/>
    <property type="match status" value="1"/>
</dbReference>
<evidence type="ECO:0000256" key="6">
    <source>
        <dbReference type="ARBA" id="ARBA00022824"/>
    </source>
</evidence>
<comment type="catalytic activity">
    <reaction evidence="19">
        <text>ergosterol + NADP(+) = ergosta-5,7,22,24(28)-tetraen-3beta-ol + NADPH + H(+)</text>
        <dbReference type="Rhea" id="RHEA:18501"/>
        <dbReference type="ChEBI" id="CHEBI:15378"/>
        <dbReference type="ChEBI" id="CHEBI:16933"/>
        <dbReference type="ChEBI" id="CHEBI:18249"/>
        <dbReference type="ChEBI" id="CHEBI:57783"/>
        <dbReference type="ChEBI" id="CHEBI:58349"/>
        <dbReference type="EC" id="1.3.1.71"/>
    </reaction>
    <physiologicalReaction direction="right-to-left" evidence="19">
        <dbReference type="Rhea" id="RHEA:18503"/>
    </physiologicalReaction>
</comment>
<dbReference type="VEuPathDB" id="FungiDB:AB675_6151"/>
<evidence type="ECO:0000256" key="14">
    <source>
        <dbReference type="ARBA" id="ARBA00023136"/>
    </source>
</evidence>
<gene>
    <name evidence="23" type="ORF">AB675_6151</name>
</gene>
<dbReference type="Proteomes" id="UP000038010">
    <property type="component" value="Unassembled WGS sequence"/>
</dbReference>
<sequence length="1007" mass="113360">MTVTRTQSGKTPRKTEHPGFVETPAPRRRVTRKSGLASLRTDDSDAQDSSTGQEDEPTRALRSTRKSSHRNLRSSSGEPEETANGYANGHVKTNGHALPNGHPKDEGAVEGVPVARELIPGKIIDGWKVGSSPKIDYSGHFEFGGSYGVTALMIGFPTLMYYMWIGATYYDGKPPMPSEGQSFGNFVKEMGYLAYTGAYPSLKAWTMYWTFFLVQAAFYCLMPGVWTKGKPLAHENGKRLDYYCSAVWSWWATIIIACVLHVTGLFPLYTIIDEFGPIMSVAIISGFVVSIIAYISTIWRGKQHRMTGSLMYDFFMGAELNPRMFGILDFKMFFEVRIPWYILFLTTLGTAARQYDRYGYVSGEIGLLLLAHFLYANACSKAEELIVPTWDMYYEKWGFMLIFWNLAGVPLTYCHCTLWLANHDPATYPLNKWVVAAWYVAYLFVYWVWDTCNGQKNRFRANEHGGRVFRNAFPVLPYQYIENPKTITSEDGDTILADGWYGKARKIHYTCDFFFAMTWGAVTGFNSPFPWFYPVFFTGMIIHRAIRDIQRCRRKYGKAWEQYEREVPYLFIPMGLNIIIAGAGLAGCTTAIALQSSGHNVTLYERRDALYDNTSTHSGIQIQPNGVAILKRLGMIDATGETIALVNYNRRGGTRWGARQKLKDAFVGEARRRGVPVHIGVGVVGVRESKESVTVELSDGSTQTADLLVGADGTWSRIRKGMFPDFQPNVLDAVICQVQVPGDVINEEPHKGFMNRAKGAISAWPSPGRSALTSVSPHTGLFELQAIDSTWTLESDAEPEKRLGWCDDVQRIRDRWSDHPLAFRALLDKAERYYKWRLVEVAKIPAWSSAKVEGRYGRTLLVGDAAHGISPQAGQGSSLGMEDAVVLAELLSPQYLGLGRQEDIKRAVTMFQAIRRPRCEVMRILTNAIGKGWVAEHPKMIQAIRKTYGVLAASECYQDVRPDHKAPFHTPPFQKWLDVYDEREVVRAAWKKEMARSGRGEKGEARL</sequence>
<evidence type="ECO:0000256" key="8">
    <source>
        <dbReference type="ARBA" id="ARBA00022857"/>
    </source>
</evidence>
<evidence type="ECO:0000256" key="11">
    <source>
        <dbReference type="ARBA" id="ARBA00023002"/>
    </source>
</evidence>
<dbReference type="Gene3D" id="3.50.50.60">
    <property type="entry name" value="FAD/NAD(P)-binding domain"/>
    <property type="match status" value="1"/>
</dbReference>
<feature type="transmembrane region" description="Helical" evidence="20">
    <location>
        <begin position="358"/>
        <end position="376"/>
    </location>
</feature>
<evidence type="ECO:0000313" key="24">
    <source>
        <dbReference type="Proteomes" id="UP000038010"/>
    </source>
</evidence>
<evidence type="ECO:0000256" key="4">
    <source>
        <dbReference type="ARBA" id="ARBA00022630"/>
    </source>
</evidence>
<keyword evidence="4" id="KW-0285">Flavoprotein</keyword>
<comment type="similarity">
    <text evidence="2 20">Belongs to the ERG4/ERG24 family.</text>
</comment>
<comment type="caution">
    <text evidence="23">The sequence shown here is derived from an EMBL/GenBank/DDBJ whole genome shotgun (WGS) entry which is preliminary data.</text>
</comment>
<evidence type="ECO:0000256" key="15">
    <source>
        <dbReference type="ARBA" id="ARBA00023166"/>
    </source>
</evidence>
<feature type="transmembrane region" description="Helical" evidence="20">
    <location>
        <begin position="247"/>
        <end position="272"/>
    </location>
</feature>
<evidence type="ECO:0000256" key="13">
    <source>
        <dbReference type="ARBA" id="ARBA00023098"/>
    </source>
</evidence>
<dbReference type="Gene3D" id="1.20.120.1630">
    <property type="match status" value="1"/>
</dbReference>
<dbReference type="InterPro" id="IPR001171">
    <property type="entry name" value="ERG24_DHCR-like"/>
</dbReference>
<keyword evidence="10 20" id="KW-1133">Transmembrane helix</keyword>
<dbReference type="OrthoDB" id="5326588at2759"/>
<evidence type="ECO:0000256" key="7">
    <source>
        <dbReference type="ARBA" id="ARBA00022827"/>
    </source>
</evidence>
<dbReference type="GO" id="GO:0000246">
    <property type="term" value="F:Delta24(24-1) sterol reductase activity"/>
    <property type="evidence" value="ECO:0007669"/>
    <property type="project" value="UniProtKB-EC"/>
</dbReference>
<evidence type="ECO:0000256" key="12">
    <source>
        <dbReference type="ARBA" id="ARBA00023011"/>
    </source>
</evidence>
<dbReference type="PROSITE" id="PS01017">
    <property type="entry name" value="STEROL_REDUCT_1"/>
    <property type="match status" value="1"/>
</dbReference>
<feature type="transmembrane region" description="Helical" evidence="20">
    <location>
        <begin position="144"/>
        <end position="165"/>
    </location>
</feature>
<keyword evidence="8" id="KW-0521">NADP</keyword>
<dbReference type="GO" id="GO:0005789">
    <property type="term" value="C:endoplasmic reticulum membrane"/>
    <property type="evidence" value="ECO:0007669"/>
    <property type="project" value="UniProtKB-SubCell"/>
</dbReference>
<keyword evidence="5 20" id="KW-0812">Transmembrane</keyword>
<dbReference type="PRINTS" id="PR00420">
    <property type="entry name" value="RNGMNOXGNASE"/>
</dbReference>
<dbReference type="FunFam" id="1.20.120.1630:FF:000003">
    <property type="entry name" value="C-24(28) sterol reductase"/>
    <property type="match status" value="1"/>
</dbReference>
<dbReference type="InterPro" id="IPR002938">
    <property type="entry name" value="FAD-bd"/>
</dbReference>
<evidence type="ECO:0000256" key="1">
    <source>
        <dbReference type="ARBA" id="ARBA00004477"/>
    </source>
</evidence>
<evidence type="ECO:0000256" key="19">
    <source>
        <dbReference type="ARBA" id="ARBA00048918"/>
    </source>
</evidence>
<keyword evidence="9 20" id="KW-0752">Steroid biosynthesis</keyword>
<dbReference type="EC" id="1.3.1.71" evidence="18 20"/>
<evidence type="ECO:0000256" key="5">
    <source>
        <dbReference type="ARBA" id="ARBA00022692"/>
    </source>
</evidence>
<evidence type="ECO:0000259" key="22">
    <source>
        <dbReference type="Pfam" id="PF01494"/>
    </source>
</evidence>
<dbReference type="AlphaFoldDB" id="A0A0N1H980"/>
<evidence type="ECO:0000256" key="18">
    <source>
        <dbReference type="ARBA" id="ARBA00038892"/>
    </source>
</evidence>
<dbReference type="PROSITE" id="PS01018">
    <property type="entry name" value="STEROL_REDUCT_2"/>
    <property type="match status" value="1"/>
</dbReference>
<reference evidence="23 24" key="1">
    <citation type="submission" date="2015-06" db="EMBL/GenBank/DDBJ databases">
        <title>Draft genome of the ant-associated black yeast Phialophora attae CBS 131958.</title>
        <authorList>
            <person name="Moreno L.F."/>
            <person name="Stielow B.J."/>
            <person name="de Hoog S."/>
            <person name="Vicente V.A."/>
            <person name="Weiss V.A."/>
            <person name="de Vries M."/>
            <person name="Cruz L.M."/>
            <person name="Souza E.M."/>
        </authorList>
    </citation>
    <scope>NUCLEOTIDE SEQUENCE [LARGE SCALE GENOMIC DNA]</scope>
    <source>
        <strain evidence="23 24">CBS 131958</strain>
    </source>
</reference>
<feature type="transmembrane region" description="Helical" evidence="20">
    <location>
        <begin position="433"/>
        <end position="449"/>
    </location>
</feature>
<evidence type="ECO:0000256" key="21">
    <source>
        <dbReference type="SAM" id="MobiDB-lite"/>
    </source>
</evidence>
<dbReference type="SUPFAM" id="SSF51905">
    <property type="entry name" value="FAD/NAD(P)-binding domain"/>
    <property type="match status" value="1"/>
</dbReference>
<dbReference type="Pfam" id="PF01222">
    <property type="entry name" value="ERG4_ERG24"/>
    <property type="match status" value="1"/>
</dbReference>
<organism evidence="23 24">
    <name type="scientific">Cyphellophora attinorum</name>
    <dbReference type="NCBI Taxonomy" id="1664694"/>
    <lineage>
        <taxon>Eukaryota</taxon>
        <taxon>Fungi</taxon>
        <taxon>Dikarya</taxon>
        <taxon>Ascomycota</taxon>
        <taxon>Pezizomycotina</taxon>
        <taxon>Eurotiomycetes</taxon>
        <taxon>Chaetothyriomycetidae</taxon>
        <taxon>Chaetothyriales</taxon>
        <taxon>Cyphellophoraceae</taxon>
        <taxon>Cyphellophora</taxon>
    </lineage>
</organism>
<keyword evidence="11 20" id="KW-0560">Oxidoreductase</keyword>
<protein>
    <recommendedName>
        <fullName evidence="18 20">Delta(24(24(1)))-sterol reductase</fullName>
        <ecNumber evidence="18 20">1.3.1.71</ecNumber>
    </recommendedName>
    <alternativeName>
        <fullName evidence="20">C-24(28) sterol reductase</fullName>
    </alternativeName>
    <alternativeName>
        <fullName evidence="20">Sterol Delta(24(28))-reductase</fullName>
    </alternativeName>
</protein>
<dbReference type="RefSeq" id="XP_018003876.1">
    <property type="nucleotide sequence ID" value="XM_018146420.1"/>
</dbReference>
<dbReference type="GO" id="GO:0006696">
    <property type="term" value="P:ergosterol biosynthetic process"/>
    <property type="evidence" value="ECO:0007669"/>
    <property type="project" value="TreeGrafter"/>
</dbReference>
<evidence type="ECO:0000256" key="2">
    <source>
        <dbReference type="ARBA" id="ARBA00005402"/>
    </source>
</evidence>
<evidence type="ECO:0000256" key="16">
    <source>
        <dbReference type="ARBA" id="ARBA00023221"/>
    </source>
</evidence>